<feature type="domain" description="GPI inositol-deacylase PGAP1-like alpha/beta" evidence="1">
    <location>
        <begin position="164"/>
        <end position="334"/>
    </location>
</feature>
<dbReference type="AlphaFoldDB" id="A0A1R4GW67"/>
<keyword evidence="3" id="KW-1185">Reference proteome</keyword>
<gene>
    <name evidence="2" type="ORF">A1232T_01687</name>
</gene>
<dbReference type="RefSeq" id="WP_244156609.1">
    <property type="nucleotide sequence ID" value="NZ_FUGE01000162.1"/>
</dbReference>
<reference evidence="2 3" key="1">
    <citation type="submission" date="2017-02" db="EMBL/GenBank/DDBJ databases">
        <authorList>
            <person name="Peterson S.W."/>
        </authorList>
    </citation>
    <scope>NUCLEOTIDE SEQUENCE [LARGE SCALE GENOMIC DNA]</scope>
    <source>
        <strain evidence="2">Psychrobacter_piechaudii</strain>
    </source>
</reference>
<dbReference type="Gene3D" id="3.40.50.1820">
    <property type="entry name" value="alpha/beta hydrolase"/>
    <property type="match status" value="1"/>
</dbReference>
<sequence length="428" mass="46995">MTQTMPSNSQAKSDNESLLAETLSVYDFLAGISQLSILGVVETTALVEAIHREIVLRPIGLLNHKYGDFWRHSISSRVYGMVRGITLLVGQGLAFAMHKSNHFLGPKTKQPLPNSLHQLVDVLNGVMGDHLENKKNPLALPMMLYSSEGQPIAKSNRASQTQVLSGKVVIILHGLCMGYVNWQPTNEQGLGQRIAKAQPETSVLYLNYNTGRRISTNGREFSALLQQLTVAHPDISEITLIGHSMGGLVSRSALYYGEQAQQPWVKKTKKLITLGTPHHGAVLERIGNTVQQTISKLPFAGSLGKLGDIRSTGIIDLRHGSIRDEDWQSLATRSVLPDSERHFTPLPEHIAAYFLAASLSEEGDTSKVNYLLGDGLVNIHSALGEHIGDHSLDVPEEHKAVFYGIGHLALLSDKRVLDQTINWLQEPL</sequence>
<dbReference type="InterPro" id="IPR029058">
    <property type="entry name" value="AB_hydrolase_fold"/>
</dbReference>
<dbReference type="InterPro" id="IPR012908">
    <property type="entry name" value="PGAP1-ab_dom-like"/>
</dbReference>
<evidence type="ECO:0000259" key="1">
    <source>
        <dbReference type="Pfam" id="PF07819"/>
    </source>
</evidence>
<name>A0A1R4GW67_9GAMM</name>
<protein>
    <submittedName>
        <fullName evidence="2">PGAP1-like protein</fullName>
    </submittedName>
</protein>
<dbReference type="EMBL" id="FUGE01000162">
    <property type="protein sequence ID" value="SJM72344.1"/>
    <property type="molecule type" value="Genomic_DNA"/>
</dbReference>
<dbReference type="PANTHER" id="PTHR11440">
    <property type="entry name" value="LECITHIN-CHOLESTEROL ACYLTRANSFERASE-RELATED"/>
    <property type="match status" value="1"/>
</dbReference>
<dbReference type="Proteomes" id="UP000188357">
    <property type="component" value="Unassembled WGS sequence"/>
</dbReference>
<evidence type="ECO:0000313" key="2">
    <source>
        <dbReference type="EMBL" id="SJM72344.1"/>
    </source>
</evidence>
<accession>A0A1R4GW67</accession>
<proteinExistence type="predicted"/>
<dbReference type="GO" id="GO:0016788">
    <property type="term" value="F:hydrolase activity, acting on ester bonds"/>
    <property type="evidence" value="ECO:0007669"/>
    <property type="project" value="InterPro"/>
</dbReference>
<evidence type="ECO:0000313" key="3">
    <source>
        <dbReference type="Proteomes" id="UP000188357"/>
    </source>
</evidence>
<dbReference type="Pfam" id="PF07819">
    <property type="entry name" value="PGAP1"/>
    <property type="match status" value="1"/>
</dbReference>
<organism evidence="2 3">
    <name type="scientific">Psychrobacter piechaudii</name>
    <dbReference type="NCBI Taxonomy" id="1945521"/>
    <lineage>
        <taxon>Bacteria</taxon>
        <taxon>Pseudomonadati</taxon>
        <taxon>Pseudomonadota</taxon>
        <taxon>Gammaproteobacteria</taxon>
        <taxon>Moraxellales</taxon>
        <taxon>Moraxellaceae</taxon>
        <taxon>Psychrobacter</taxon>
    </lineage>
</organism>
<dbReference type="STRING" id="1945521.A1232T_01687"/>
<dbReference type="SUPFAM" id="SSF53474">
    <property type="entry name" value="alpha/beta-Hydrolases"/>
    <property type="match status" value="1"/>
</dbReference>